<dbReference type="Proteomes" id="UP000017836">
    <property type="component" value="Unassembled WGS sequence"/>
</dbReference>
<dbReference type="Gramene" id="ERN01791">
    <property type="protein sequence ID" value="ERN01791"/>
    <property type="gene ID" value="AMTR_s03275p00000320"/>
</dbReference>
<evidence type="ECO:0000313" key="2">
    <source>
        <dbReference type="EMBL" id="ERN01791.1"/>
    </source>
</evidence>
<sequence length="132" mass="13911">SWEDPDAAIEQKEKGGSKNKPDMQAILRTQAAMARRLSDAHGGGQSNQGQVGDATGSSANSSEKPNKSSCVVGKTESSFTTTAPKIRVYDPKWTDGSISLDALPAYLANLGKTLKKNFFGFGSAEVVPGYVT</sequence>
<keyword evidence="3" id="KW-1185">Reference proteome</keyword>
<name>U5CVH1_AMBTC</name>
<accession>U5CVH1</accession>
<dbReference type="EMBL" id="KI394718">
    <property type="protein sequence ID" value="ERN01791.1"/>
    <property type="molecule type" value="Genomic_DNA"/>
</dbReference>
<evidence type="ECO:0000256" key="1">
    <source>
        <dbReference type="SAM" id="MobiDB-lite"/>
    </source>
</evidence>
<protein>
    <submittedName>
        <fullName evidence="2">Uncharacterized protein</fullName>
    </submittedName>
</protein>
<organism evidence="2 3">
    <name type="scientific">Amborella trichopoda</name>
    <dbReference type="NCBI Taxonomy" id="13333"/>
    <lineage>
        <taxon>Eukaryota</taxon>
        <taxon>Viridiplantae</taxon>
        <taxon>Streptophyta</taxon>
        <taxon>Embryophyta</taxon>
        <taxon>Tracheophyta</taxon>
        <taxon>Spermatophyta</taxon>
        <taxon>Magnoliopsida</taxon>
        <taxon>Amborellales</taxon>
        <taxon>Amborellaceae</taxon>
        <taxon>Amborella</taxon>
    </lineage>
</organism>
<dbReference type="AlphaFoldDB" id="U5CVH1"/>
<dbReference type="eggNOG" id="ENOG502SXJY">
    <property type="taxonomic scope" value="Eukaryota"/>
</dbReference>
<reference evidence="3" key="1">
    <citation type="journal article" date="2013" name="Science">
        <title>The Amborella genome and the evolution of flowering plants.</title>
        <authorList>
            <consortium name="Amborella Genome Project"/>
        </authorList>
    </citation>
    <scope>NUCLEOTIDE SEQUENCE [LARGE SCALE GENOMIC DNA]</scope>
</reference>
<feature type="compositionally biased region" description="Polar residues" evidence="1">
    <location>
        <begin position="47"/>
        <end position="78"/>
    </location>
</feature>
<feature type="compositionally biased region" description="Basic and acidic residues" evidence="1">
    <location>
        <begin position="9"/>
        <end position="21"/>
    </location>
</feature>
<proteinExistence type="predicted"/>
<evidence type="ECO:0000313" key="3">
    <source>
        <dbReference type="Proteomes" id="UP000017836"/>
    </source>
</evidence>
<gene>
    <name evidence="2" type="ORF">AMTR_s03275p00000320</name>
</gene>
<feature type="non-terminal residue" evidence="2">
    <location>
        <position position="1"/>
    </location>
</feature>
<feature type="region of interest" description="Disordered" evidence="1">
    <location>
        <begin position="1"/>
        <end position="78"/>
    </location>
</feature>
<dbReference type="HOGENOM" id="CLU_2055678_0_0_1"/>